<dbReference type="SUPFAM" id="SSF111369">
    <property type="entry name" value="HlyD-like secretion proteins"/>
    <property type="match status" value="1"/>
</dbReference>
<dbReference type="GO" id="GO:1990281">
    <property type="term" value="C:efflux pump complex"/>
    <property type="evidence" value="ECO:0007669"/>
    <property type="project" value="TreeGrafter"/>
</dbReference>
<dbReference type="OrthoDB" id="9806939at2"/>
<evidence type="ECO:0000256" key="1">
    <source>
        <dbReference type="ARBA" id="ARBA00009477"/>
    </source>
</evidence>
<comment type="similarity">
    <text evidence="1">Belongs to the membrane fusion protein (MFP) (TC 8.A.1) family.</text>
</comment>
<evidence type="ECO:0000313" key="4">
    <source>
        <dbReference type="Proteomes" id="UP000092498"/>
    </source>
</evidence>
<dbReference type="EMBL" id="CP013244">
    <property type="protein sequence ID" value="ANP46796.1"/>
    <property type="molecule type" value="Genomic_DNA"/>
</dbReference>
<dbReference type="Pfam" id="PF25967">
    <property type="entry name" value="RND-MFP_C"/>
    <property type="match status" value="1"/>
</dbReference>
<feature type="domain" description="Multidrug resistance protein MdtA-like C-terminal permuted SH3" evidence="2">
    <location>
        <begin position="266"/>
        <end position="324"/>
    </location>
</feature>
<dbReference type="Gene3D" id="1.10.287.470">
    <property type="entry name" value="Helix hairpin bin"/>
    <property type="match status" value="1"/>
</dbReference>
<name>A0A1B1AJP8_9PROT</name>
<dbReference type="InParanoid" id="A0A1B1AJP8"/>
<dbReference type="PANTHER" id="PTHR30469:SF15">
    <property type="entry name" value="HLYD FAMILY OF SECRETION PROTEINS"/>
    <property type="match status" value="1"/>
</dbReference>
<dbReference type="Gene3D" id="2.40.30.170">
    <property type="match status" value="1"/>
</dbReference>
<dbReference type="GO" id="GO:0015562">
    <property type="term" value="F:efflux transmembrane transporter activity"/>
    <property type="evidence" value="ECO:0007669"/>
    <property type="project" value="TreeGrafter"/>
</dbReference>
<gene>
    <name evidence="3" type="ORF">ATE48_13185</name>
</gene>
<dbReference type="Proteomes" id="UP000092498">
    <property type="component" value="Chromosome"/>
</dbReference>
<reference evidence="3 4" key="1">
    <citation type="submission" date="2015-11" db="EMBL/GenBank/DDBJ databases">
        <title>Whole-Genome Sequence of Candidatus Oderbacter manganicum from the National Park Lower Oder Valley, Germany.</title>
        <authorList>
            <person name="Braun B."/>
            <person name="Liere K."/>
            <person name="Szewzyk U."/>
        </authorList>
    </citation>
    <scope>NUCLEOTIDE SEQUENCE [LARGE SCALE GENOMIC DNA]</scope>
    <source>
        <strain evidence="3 4">OTSz_A_272</strain>
    </source>
</reference>
<dbReference type="PANTHER" id="PTHR30469">
    <property type="entry name" value="MULTIDRUG RESISTANCE PROTEIN MDTA"/>
    <property type="match status" value="1"/>
</dbReference>
<dbReference type="InterPro" id="IPR058627">
    <property type="entry name" value="MdtA-like_C"/>
</dbReference>
<dbReference type="Gene3D" id="2.40.50.100">
    <property type="match status" value="1"/>
</dbReference>
<evidence type="ECO:0000259" key="2">
    <source>
        <dbReference type="Pfam" id="PF25967"/>
    </source>
</evidence>
<organism evidence="3 4">
    <name type="scientific">Candidatus Viadribacter manganicus</name>
    <dbReference type="NCBI Taxonomy" id="1759059"/>
    <lineage>
        <taxon>Bacteria</taxon>
        <taxon>Pseudomonadati</taxon>
        <taxon>Pseudomonadota</taxon>
        <taxon>Alphaproteobacteria</taxon>
        <taxon>Hyphomonadales</taxon>
        <taxon>Hyphomonadaceae</taxon>
        <taxon>Candidatus Viadribacter</taxon>
    </lineage>
</organism>
<proteinExistence type="inferred from homology"/>
<dbReference type="PROSITE" id="PS51257">
    <property type="entry name" value="PROKAR_LIPOPROTEIN"/>
    <property type="match status" value="1"/>
</dbReference>
<dbReference type="AlphaFoldDB" id="A0A1B1AJP8"/>
<dbReference type="Gene3D" id="2.40.420.20">
    <property type="match status" value="1"/>
</dbReference>
<dbReference type="STRING" id="1759059.ATE48_13185"/>
<keyword evidence="4" id="KW-1185">Reference proteome</keyword>
<sequence length="339" mass="34653">MQKAAIFQSVGLAGALFLAACSGGDAEQATATAEGPLVEVVEVTPASAAGAIRASGMVGYRREPILAFTSGGVIGAIDVDSGDVVRRGQRLATLRRTNAGANLDEAALARANAERDLVRAQELYERGFVSEARLEDARLAVARARDSSVLTAPADGVILRRAAEPSQTLAAGTPVLVLGETNSGIVVRAPVASSDAARIRVGDTAEIRVNGAERPGRVTRVGAKGDAGTGAFEVEVEVTAVEGLRSGMVAEVEIAAQPQDTSQVSIIVPTLALLDARADQGVVYVLDENAVARRRAVRTAGVTQAGVIVVEGLAPGDRVVAAGAAYVRDGETVRIAAGT</sequence>
<accession>A0A1B1AJP8</accession>
<dbReference type="InterPro" id="IPR006143">
    <property type="entry name" value="RND_pump_MFP"/>
</dbReference>
<evidence type="ECO:0000313" key="3">
    <source>
        <dbReference type="EMBL" id="ANP46796.1"/>
    </source>
</evidence>
<dbReference type="RefSeq" id="WP_066772243.1">
    <property type="nucleotide sequence ID" value="NZ_CP013244.1"/>
</dbReference>
<dbReference type="KEGG" id="cbot:ATE48_13185"/>
<dbReference type="NCBIfam" id="TIGR01730">
    <property type="entry name" value="RND_mfp"/>
    <property type="match status" value="1"/>
</dbReference>
<protein>
    <recommendedName>
        <fullName evidence="2">Multidrug resistance protein MdtA-like C-terminal permuted SH3 domain-containing protein</fullName>
    </recommendedName>
</protein>